<accession>A0ABY6Q577</accession>
<organism evidence="1 2">
    <name type="scientific">Candidatus Paraluminiphilus aquimaris</name>
    <dbReference type="NCBI Taxonomy" id="2518994"/>
    <lineage>
        <taxon>Bacteria</taxon>
        <taxon>Pseudomonadati</taxon>
        <taxon>Pseudomonadota</taxon>
        <taxon>Gammaproteobacteria</taxon>
        <taxon>Cellvibrionales</taxon>
        <taxon>Halieaceae</taxon>
        <taxon>Candidatus Paraluminiphilus</taxon>
    </lineage>
</organism>
<dbReference type="RefSeq" id="WP_279242624.1">
    <property type="nucleotide sequence ID" value="NZ_CP036501.1"/>
</dbReference>
<proteinExistence type="predicted"/>
<gene>
    <name evidence="1" type="ORF">E0F26_03295</name>
</gene>
<dbReference type="Proteomes" id="UP001317963">
    <property type="component" value="Chromosome"/>
</dbReference>
<dbReference type="EMBL" id="CP036501">
    <property type="protein sequence ID" value="UZP73826.1"/>
    <property type="molecule type" value="Genomic_DNA"/>
</dbReference>
<evidence type="ECO:0000313" key="2">
    <source>
        <dbReference type="Proteomes" id="UP001317963"/>
    </source>
</evidence>
<sequence length="252" mass="27457">MPLRAPVSALLGLLFVGCSSITHTLGEARWFNSALPIHLQSTLYEQEATYCAQAADQWIPLPKVRFDYSGVRLINGSPNVSVEGSSLGATVSQTQNSRIAASASSDVSIWETIGATSIQNHRESRERRNCMTALGWKPMNNTWDGTPAALNESIAVNRSVMTAVKDGYSHPLLGAGVVALIDMGESGFVDSDIVIHTTEIPLYATSKTRQCTYRIASGWWSRRTVVSCENSNASEIKIASTSPVARWLEIYF</sequence>
<name>A0ABY6Q577_9GAMM</name>
<keyword evidence="2" id="KW-1185">Reference proteome</keyword>
<evidence type="ECO:0008006" key="3">
    <source>
        <dbReference type="Google" id="ProtNLM"/>
    </source>
</evidence>
<dbReference type="PROSITE" id="PS51257">
    <property type="entry name" value="PROKAR_LIPOPROTEIN"/>
    <property type="match status" value="1"/>
</dbReference>
<evidence type="ECO:0000313" key="1">
    <source>
        <dbReference type="EMBL" id="UZP73826.1"/>
    </source>
</evidence>
<protein>
    <recommendedName>
        <fullName evidence="3">Lipoprotein</fullName>
    </recommendedName>
</protein>
<reference evidence="1 2" key="1">
    <citation type="submission" date="2019-02" db="EMBL/GenBank/DDBJ databases">
        <title>Halieaceae_genomes.</title>
        <authorList>
            <person name="Li S.-H."/>
        </authorList>
    </citation>
    <scope>NUCLEOTIDE SEQUENCE [LARGE SCALE GENOMIC DNA]</scope>
    <source>
        <strain evidence="1 2">JH123</strain>
    </source>
</reference>